<evidence type="ECO:0000256" key="2">
    <source>
        <dbReference type="SAM" id="SignalP"/>
    </source>
</evidence>
<comment type="caution">
    <text evidence="3">The sequence shown here is derived from an EMBL/GenBank/DDBJ whole genome shotgun (WGS) entry which is preliminary data.</text>
</comment>
<feature type="signal peptide" evidence="2">
    <location>
        <begin position="1"/>
        <end position="21"/>
    </location>
</feature>
<feature type="compositionally biased region" description="Basic and acidic residues" evidence="1">
    <location>
        <begin position="27"/>
        <end position="36"/>
    </location>
</feature>
<keyword evidence="4" id="KW-1185">Reference proteome</keyword>
<feature type="chain" id="PRO_5022958333" evidence="2">
    <location>
        <begin position="22"/>
        <end position="223"/>
    </location>
</feature>
<feature type="region of interest" description="Disordered" evidence="1">
    <location>
        <begin position="24"/>
        <end position="43"/>
    </location>
</feature>
<keyword evidence="2" id="KW-0732">Signal</keyword>
<dbReference type="OrthoDB" id="2501982at2759"/>
<protein>
    <submittedName>
        <fullName evidence="3">Uncharacterized protein</fullName>
    </submittedName>
</protein>
<dbReference type="EMBL" id="VSWC01000001">
    <property type="protein sequence ID" value="KAA1118768.1"/>
    <property type="molecule type" value="Genomic_DNA"/>
</dbReference>
<name>A0A5B0QZQ7_PUCGR</name>
<gene>
    <name evidence="3" type="ORF">PGT21_005160</name>
</gene>
<organism evidence="3 4">
    <name type="scientific">Puccinia graminis f. sp. tritici</name>
    <dbReference type="NCBI Taxonomy" id="56615"/>
    <lineage>
        <taxon>Eukaryota</taxon>
        <taxon>Fungi</taxon>
        <taxon>Dikarya</taxon>
        <taxon>Basidiomycota</taxon>
        <taxon>Pucciniomycotina</taxon>
        <taxon>Pucciniomycetes</taxon>
        <taxon>Pucciniales</taxon>
        <taxon>Pucciniaceae</taxon>
        <taxon>Puccinia</taxon>
    </lineage>
</organism>
<dbReference type="AlphaFoldDB" id="A0A5B0QZQ7"/>
<accession>A0A5B0QZQ7</accession>
<evidence type="ECO:0000313" key="3">
    <source>
        <dbReference type="EMBL" id="KAA1118768.1"/>
    </source>
</evidence>
<reference evidence="3 4" key="1">
    <citation type="submission" date="2019-05" db="EMBL/GenBank/DDBJ databases">
        <title>Emergence of the Ug99 lineage of the wheat stem rust pathogen through somatic hybridization.</title>
        <authorList>
            <person name="Li F."/>
            <person name="Upadhyaya N.M."/>
            <person name="Sperschneider J."/>
            <person name="Matny O."/>
            <person name="Nguyen-Phuc H."/>
            <person name="Mago R."/>
            <person name="Raley C."/>
            <person name="Miller M.E."/>
            <person name="Silverstein K.A.T."/>
            <person name="Henningsen E."/>
            <person name="Hirsch C.D."/>
            <person name="Visser B."/>
            <person name="Pretorius Z.A."/>
            <person name="Steffenson B.J."/>
            <person name="Schwessinger B."/>
            <person name="Dodds P.N."/>
            <person name="Figueroa M."/>
        </authorList>
    </citation>
    <scope>NUCLEOTIDE SEQUENCE [LARGE SCALE GENOMIC DNA]</scope>
    <source>
        <strain evidence="3">21-0</strain>
    </source>
</reference>
<evidence type="ECO:0000256" key="1">
    <source>
        <dbReference type="SAM" id="MobiDB-lite"/>
    </source>
</evidence>
<dbReference type="Proteomes" id="UP000324748">
    <property type="component" value="Unassembled WGS sequence"/>
</dbReference>
<evidence type="ECO:0000313" key="4">
    <source>
        <dbReference type="Proteomes" id="UP000324748"/>
    </source>
</evidence>
<proteinExistence type="predicted"/>
<sequence>MLFNPLNLILLCSAGLQLSVGGSGLASKDEALDNRSKSPRGATRRRILDGGSAQVNDDDDDDDGSNLFLQGWSSLVPEISSCRSTFEQNAPVEVAIQAAASLASKIQAISFQYGQCACNHQIHGDQTISEFRTLLVQFFLGLGFVLKAGLQHYQDAWCSTFKPIFRQCAAAFISLRAISDALKLDLGAILGQVNLDPVAFLTVDLNMANLLGINLSLGEILHL</sequence>